<keyword evidence="2" id="KW-0378">Hydrolase</keyword>
<gene>
    <name evidence="4" type="ORF">IAD50_01285</name>
</gene>
<accession>A0A9D1L9A0</accession>
<evidence type="ECO:0000313" key="4">
    <source>
        <dbReference type="EMBL" id="HIU28910.1"/>
    </source>
</evidence>
<dbReference type="NCBIfam" id="TIGR01668">
    <property type="entry name" value="YqeG_hyp_ppase"/>
    <property type="match status" value="1"/>
</dbReference>
<dbReference type="Pfam" id="PF00702">
    <property type="entry name" value="Hydrolase"/>
    <property type="match status" value="1"/>
</dbReference>
<sequence>MGSFMKADRKLDSIYELDPVFLKARGIKGIIFDIDNTLEEYAAKEPGERSVALIRRLGAAGFRIGILSNASHKRAESFLNGFPKTDYPEILMVSKAGKPLKSGFLKLVGEMGIRPQEAVMVGDQLYTDIWGGNRCGCYTILVNPINKSIEPAFVRFKRLIEKPFM</sequence>
<protein>
    <submittedName>
        <fullName evidence="4">YqeG family HAD IIIA-type phosphatase</fullName>
    </submittedName>
</protein>
<dbReference type="InterPro" id="IPR023214">
    <property type="entry name" value="HAD_sf"/>
</dbReference>
<comment type="cofactor">
    <cofactor evidence="1">
        <name>Mg(2+)</name>
        <dbReference type="ChEBI" id="CHEBI:18420"/>
    </cofactor>
</comment>
<dbReference type="AlphaFoldDB" id="A0A9D1L9A0"/>
<evidence type="ECO:0000256" key="3">
    <source>
        <dbReference type="ARBA" id="ARBA00022842"/>
    </source>
</evidence>
<evidence type="ECO:0000313" key="5">
    <source>
        <dbReference type="Proteomes" id="UP000824089"/>
    </source>
</evidence>
<dbReference type="EMBL" id="DVMM01000024">
    <property type="protein sequence ID" value="HIU28910.1"/>
    <property type="molecule type" value="Genomic_DNA"/>
</dbReference>
<dbReference type="InterPro" id="IPR006549">
    <property type="entry name" value="HAD-SF_hydro_IIIA"/>
</dbReference>
<proteinExistence type="predicted"/>
<evidence type="ECO:0000256" key="1">
    <source>
        <dbReference type="ARBA" id="ARBA00001946"/>
    </source>
</evidence>
<comment type="caution">
    <text evidence="4">The sequence shown here is derived from an EMBL/GenBank/DDBJ whole genome shotgun (WGS) entry which is preliminary data.</text>
</comment>
<reference evidence="4" key="1">
    <citation type="submission" date="2020-10" db="EMBL/GenBank/DDBJ databases">
        <authorList>
            <person name="Gilroy R."/>
        </authorList>
    </citation>
    <scope>NUCLEOTIDE SEQUENCE</scope>
    <source>
        <strain evidence="4">CHK195-4489</strain>
    </source>
</reference>
<dbReference type="NCBIfam" id="TIGR01549">
    <property type="entry name" value="HAD-SF-IA-v1"/>
    <property type="match status" value="1"/>
</dbReference>
<evidence type="ECO:0000256" key="2">
    <source>
        <dbReference type="ARBA" id="ARBA00022801"/>
    </source>
</evidence>
<dbReference type="NCBIfam" id="TIGR01662">
    <property type="entry name" value="HAD-SF-IIIA"/>
    <property type="match status" value="1"/>
</dbReference>
<dbReference type="GO" id="GO:0008962">
    <property type="term" value="F:phosphatidylglycerophosphatase activity"/>
    <property type="evidence" value="ECO:0007669"/>
    <property type="project" value="InterPro"/>
</dbReference>
<dbReference type="Gene3D" id="3.40.50.1000">
    <property type="entry name" value="HAD superfamily/HAD-like"/>
    <property type="match status" value="1"/>
</dbReference>
<dbReference type="InterPro" id="IPR036412">
    <property type="entry name" value="HAD-like_sf"/>
</dbReference>
<name>A0A9D1L9A0_9CLOT</name>
<dbReference type="Proteomes" id="UP000824089">
    <property type="component" value="Unassembled WGS sequence"/>
</dbReference>
<dbReference type="InterPro" id="IPR010021">
    <property type="entry name" value="PGPP1/Gep4"/>
</dbReference>
<dbReference type="PANTHER" id="PTHR46470">
    <property type="entry name" value="N-ACYLNEURAMINATE-9-PHOSPHATASE"/>
    <property type="match status" value="1"/>
</dbReference>
<dbReference type="InterPro" id="IPR006439">
    <property type="entry name" value="HAD-SF_hydro_IA"/>
</dbReference>
<dbReference type="InterPro" id="IPR051400">
    <property type="entry name" value="HAD-like_hydrolase"/>
</dbReference>
<dbReference type="GO" id="GO:0044281">
    <property type="term" value="P:small molecule metabolic process"/>
    <property type="evidence" value="ECO:0007669"/>
    <property type="project" value="UniProtKB-ARBA"/>
</dbReference>
<keyword evidence="3" id="KW-0460">Magnesium</keyword>
<organism evidence="4 5">
    <name type="scientific">Candidatus Egerieisoma faecipullorum</name>
    <dbReference type="NCBI Taxonomy" id="2840963"/>
    <lineage>
        <taxon>Bacteria</taxon>
        <taxon>Bacillati</taxon>
        <taxon>Bacillota</taxon>
        <taxon>Clostridia</taxon>
        <taxon>Eubacteriales</taxon>
        <taxon>Clostridiaceae</taxon>
        <taxon>Clostridiaceae incertae sedis</taxon>
        <taxon>Candidatus Egerieisoma</taxon>
    </lineage>
</organism>
<reference evidence="4" key="2">
    <citation type="journal article" date="2021" name="PeerJ">
        <title>Extensive microbial diversity within the chicken gut microbiome revealed by metagenomics and culture.</title>
        <authorList>
            <person name="Gilroy R."/>
            <person name="Ravi A."/>
            <person name="Getino M."/>
            <person name="Pursley I."/>
            <person name="Horton D.L."/>
            <person name="Alikhan N.F."/>
            <person name="Baker D."/>
            <person name="Gharbi K."/>
            <person name="Hall N."/>
            <person name="Watson M."/>
            <person name="Adriaenssens E.M."/>
            <person name="Foster-Nyarko E."/>
            <person name="Jarju S."/>
            <person name="Secka A."/>
            <person name="Antonio M."/>
            <person name="Oren A."/>
            <person name="Chaudhuri R.R."/>
            <person name="La Ragione R."/>
            <person name="Hildebrand F."/>
            <person name="Pallen M.J."/>
        </authorList>
    </citation>
    <scope>NUCLEOTIDE SEQUENCE</scope>
    <source>
        <strain evidence="4">CHK195-4489</strain>
    </source>
</reference>
<dbReference type="SUPFAM" id="SSF56784">
    <property type="entry name" value="HAD-like"/>
    <property type="match status" value="1"/>
</dbReference>